<comment type="caution">
    <text evidence="10">The sequence shown here is derived from an EMBL/GenBank/DDBJ whole genome shotgun (WGS) entry which is preliminary data.</text>
</comment>
<dbReference type="Pfam" id="PF01316">
    <property type="entry name" value="Arg_repressor"/>
    <property type="match status" value="1"/>
</dbReference>
<keyword evidence="7" id="KW-0055">Arginine biosynthesis</keyword>
<accession>A0ABQ5JL71</accession>
<evidence type="ECO:0000256" key="4">
    <source>
        <dbReference type="ARBA" id="ARBA00023015"/>
    </source>
</evidence>
<evidence type="ECO:0000256" key="1">
    <source>
        <dbReference type="ARBA" id="ARBA00004496"/>
    </source>
</evidence>
<organism evidence="10 11">
    <name type="scientific">Furfurilactobacillus curtus</name>
    <dbReference type="NCBI Taxonomy" id="1746200"/>
    <lineage>
        <taxon>Bacteria</taxon>
        <taxon>Bacillati</taxon>
        <taxon>Bacillota</taxon>
        <taxon>Bacilli</taxon>
        <taxon>Lactobacillales</taxon>
        <taxon>Lactobacillaceae</taxon>
        <taxon>Furfurilactobacillus</taxon>
    </lineage>
</organism>
<dbReference type="InterPro" id="IPR001669">
    <property type="entry name" value="Arg_repress"/>
</dbReference>
<keyword evidence="4 7" id="KW-0805">Transcription regulation</keyword>
<dbReference type="HAMAP" id="MF_00173">
    <property type="entry name" value="Arg_repressor"/>
    <property type="match status" value="1"/>
</dbReference>
<comment type="function">
    <text evidence="7">Regulates arginine biosynthesis genes.</text>
</comment>
<name>A0ABQ5JL71_9LACO</name>
<dbReference type="Gene3D" id="3.30.1360.40">
    <property type="match status" value="1"/>
</dbReference>
<dbReference type="InterPro" id="IPR020900">
    <property type="entry name" value="Arg_repress_DNA-bd"/>
</dbReference>
<proteinExistence type="inferred from homology"/>
<comment type="similarity">
    <text evidence="2 7">Belongs to the ArgR family.</text>
</comment>
<dbReference type="InterPro" id="IPR036390">
    <property type="entry name" value="WH_DNA-bd_sf"/>
</dbReference>
<dbReference type="PANTHER" id="PTHR34471:SF1">
    <property type="entry name" value="ARGININE REPRESSOR"/>
    <property type="match status" value="1"/>
</dbReference>
<evidence type="ECO:0000313" key="11">
    <source>
        <dbReference type="Proteomes" id="UP001628078"/>
    </source>
</evidence>
<dbReference type="RefSeq" id="WP_407882216.1">
    <property type="nucleotide sequence ID" value="NZ_BQXO01000001.1"/>
</dbReference>
<keyword evidence="11" id="KW-1185">Reference proteome</keyword>
<evidence type="ECO:0000259" key="8">
    <source>
        <dbReference type="Pfam" id="PF01316"/>
    </source>
</evidence>
<dbReference type="SUPFAM" id="SSF46785">
    <property type="entry name" value="Winged helix' DNA-binding domain"/>
    <property type="match status" value="1"/>
</dbReference>
<dbReference type="Proteomes" id="UP001628078">
    <property type="component" value="Unassembled WGS sequence"/>
</dbReference>
<evidence type="ECO:0000256" key="3">
    <source>
        <dbReference type="ARBA" id="ARBA00022490"/>
    </source>
</evidence>
<comment type="pathway">
    <text evidence="7">Amino-acid biosynthesis; L-arginine biosynthesis [regulation].</text>
</comment>
<comment type="subcellular location">
    <subcellularLocation>
        <location evidence="1 7">Cytoplasm</location>
    </subcellularLocation>
</comment>
<evidence type="ECO:0000313" key="10">
    <source>
        <dbReference type="EMBL" id="GKT04948.1"/>
    </source>
</evidence>
<dbReference type="PRINTS" id="PR01467">
    <property type="entry name" value="ARGREPRESSOR"/>
</dbReference>
<protein>
    <recommendedName>
        <fullName evidence="7">Arginine repressor</fullName>
    </recommendedName>
</protein>
<evidence type="ECO:0000256" key="5">
    <source>
        <dbReference type="ARBA" id="ARBA00023125"/>
    </source>
</evidence>
<evidence type="ECO:0000256" key="2">
    <source>
        <dbReference type="ARBA" id="ARBA00008316"/>
    </source>
</evidence>
<dbReference type="InterPro" id="IPR020899">
    <property type="entry name" value="Arg_repress_C"/>
</dbReference>
<sequence>MRKQERQAIILKLIEQFEIGNQDDLQTRLTNEDVSVTLATLSRDLKELHVVKEPVEMGRAIYRVMKPMAAPDTHHFQQRFSEVVVDFTQVEFMNVIKTTPSDGNALAALIDELDEIKITGTLAGHDTILVISPDRQSAIELHEQWVKLLAR</sequence>
<keyword evidence="3 7" id="KW-0963">Cytoplasm</keyword>
<keyword evidence="5 7" id="KW-0238">DNA-binding</keyword>
<feature type="domain" description="Arginine repressor DNA-binding" evidence="8">
    <location>
        <begin position="1"/>
        <end position="66"/>
    </location>
</feature>
<keyword evidence="6 7" id="KW-0804">Transcription</keyword>
<dbReference type="Gene3D" id="1.10.10.10">
    <property type="entry name" value="Winged helix-like DNA-binding domain superfamily/Winged helix DNA-binding domain"/>
    <property type="match status" value="1"/>
</dbReference>
<keyword evidence="7" id="KW-0028">Amino-acid biosynthesis</keyword>
<dbReference type="SUPFAM" id="SSF55252">
    <property type="entry name" value="C-terminal domain of arginine repressor"/>
    <property type="match status" value="1"/>
</dbReference>
<dbReference type="PANTHER" id="PTHR34471">
    <property type="entry name" value="ARGININE REPRESSOR"/>
    <property type="match status" value="1"/>
</dbReference>
<evidence type="ECO:0000256" key="7">
    <source>
        <dbReference type="HAMAP-Rule" id="MF_00173"/>
    </source>
</evidence>
<dbReference type="InterPro" id="IPR036251">
    <property type="entry name" value="Arg_repress_C_sf"/>
</dbReference>
<evidence type="ECO:0000256" key="6">
    <source>
        <dbReference type="ARBA" id="ARBA00023163"/>
    </source>
</evidence>
<dbReference type="InterPro" id="IPR036388">
    <property type="entry name" value="WH-like_DNA-bd_sf"/>
</dbReference>
<reference evidence="10 11" key="1">
    <citation type="submission" date="2022-03" db="EMBL/GenBank/DDBJ databases">
        <title>Draft genome sequence of Furfurilactobacillus curtus JCM 31185.</title>
        <authorList>
            <person name="Suzuki S."/>
            <person name="Endo A."/>
            <person name="Kajikawa A."/>
        </authorList>
    </citation>
    <scope>NUCLEOTIDE SEQUENCE [LARGE SCALE GENOMIC DNA]</scope>
    <source>
        <strain evidence="10 11">JCM 31185</strain>
    </source>
</reference>
<gene>
    <name evidence="10" type="primary">argR1</name>
    <name evidence="7" type="synonym">argR</name>
    <name evidence="10" type="ORF">JCM31185_02370</name>
</gene>
<keyword evidence="7" id="KW-0678">Repressor</keyword>
<feature type="domain" description="Arginine repressor C-terminal" evidence="9">
    <location>
        <begin position="80"/>
        <end position="144"/>
    </location>
</feature>
<dbReference type="Pfam" id="PF02863">
    <property type="entry name" value="Arg_repressor_C"/>
    <property type="match status" value="1"/>
</dbReference>
<evidence type="ECO:0000259" key="9">
    <source>
        <dbReference type="Pfam" id="PF02863"/>
    </source>
</evidence>
<dbReference type="EMBL" id="BQXO01000001">
    <property type="protein sequence ID" value="GKT04948.1"/>
    <property type="molecule type" value="Genomic_DNA"/>
</dbReference>